<dbReference type="GO" id="GO:0006353">
    <property type="term" value="P:DNA-templated transcription termination"/>
    <property type="evidence" value="ECO:0007669"/>
    <property type="project" value="UniProtKB-KW"/>
</dbReference>
<evidence type="ECO:0000313" key="5">
    <source>
        <dbReference type="Proteomes" id="UP001327560"/>
    </source>
</evidence>
<reference evidence="4 5" key="1">
    <citation type="submission" date="2023-10" db="EMBL/GenBank/DDBJ databases">
        <title>Chromosome-scale genome assembly provides insights into flower coloration mechanisms of Canna indica.</title>
        <authorList>
            <person name="Li C."/>
        </authorList>
    </citation>
    <scope>NUCLEOTIDE SEQUENCE [LARGE SCALE GENOMIC DNA]</scope>
    <source>
        <tissue evidence="4">Flower</tissue>
    </source>
</reference>
<evidence type="ECO:0000256" key="3">
    <source>
        <dbReference type="ARBA" id="ARBA00022946"/>
    </source>
</evidence>
<dbReference type="Pfam" id="PF02536">
    <property type="entry name" value="mTERF"/>
    <property type="match status" value="1"/>
</dbReference>
<dbReference type="Proteomes" id="UP001327560">
    <property type="component" value="Chromosome 4"/>
</dbReference>
<dbReference type="PANTHER" id="PTHR13068">
    <property type="entry name" value="CGI-12 PROTEIN-RELATED"/>
    <property type="match status" value="1"/>
</dbReference>
<organism evidence="4 5">
    <name type="scientific">Canna indica</name>
    <name type="common">Indian-shot</name>
    <dbReference type="NCBI Taxonomy" id="4628"/>
    <lineage>
        <taxon>Eukaryota</taxon>
        <taxon>Viridiplantae</taxon>
        <taxon>Streptophyta</taxon>
        <taxon>Embryophyta</taxon>
        <taxon>Tracheophyta</taxon>
        <taxon>Spermatophyta</taxon>
        <taxon>Magnoliopsida</taxon>
        <taxon>Liliopsida</taxon>
        <taxon>Zingiberales</taxon>
        <taxon>Cannaceae</taxon>
        <taxon>Canna</taxon>
    </lineage>
</organism>
<evidence type="ECO:0000256" key="1">
    <source>
        <dbReference type="ARBA" id="ARBA00007692"/>
    </source>
</evidence>
<protein>
    <recommendedName>
        <fullName evidence="6">Transcription termination factor MTEF1, chloroplastic</fullName>
    </recommendedName>
</protein>
<comment type="similarity">
    <text evidence="1">Belongs to the mTERF family.</text>
</comment>
<accession>A0AAQ3KBI1</accession>
<evidence type="ECO:0000256" key="2">
    <source>
        <dbReference type="ARBA" id="ARBA00022472"/>
    </source>
</evidence>
<name>A0AAQ3KBI1_9LILI</name>
<dbReference type="GO" id="GO:0003676">
    <property type="term" value="F:nucleic acid binding"/>
    <property type="evidence" value="ECO:0007669"/>
    <property type="project" value="InterPro"/>
</dbReference>
<keyword evidence="2" id="KW-0806">Transcription termination</keyword>
<dbReference type="InterPro" id="IPR003690">
    <property type="entry name" value="MTERF"/>
</dbReference>
<dbReference type="Gene3D" id="1.25.70.10">
    <property type="entry name" value="Transcription termination factor 3, mitochondrial"/>
    <property type="match status" value="1"/>
</dbReference>
<gene>
    <name evidence="4" type="ORF">Cni_G12232</name>
</gene>
<keyword evidence="2" id="KW-0805">Transcription regulation</keyword>
<keyword evidence="2" id="KW-0804">Transcription</keyword>
<dbReference type="AlphaFoldDB" id="A0AAQ3KBI1"/>
<proteinExistence type="inferred from homology"/>
<keyword evidence="3" id="KW-0809">Transit peptide</keyword>
<dbReference type="EMBL" id="CP136893">
    <property type="protein sequence ID" value="WOL03512.1"/>
    <property type="molecule type" value="Genomic_DNA"/>
</dbReference>
<evidence type="ECO:0000313" key="4">
    <source>
        <dbReference type="EMBL" id="WOL03512.1"/>
    </source>
</evidence>
<dbReference type="InterPro" id="IPR038538">
    <property type="entry name" value="MTERF_sf"/>
</dbReference>
<evidence type="ECO:0008006" key="6">
    <source>
        <dbReference type="Google" id="ProtNLM"/>
    </source>
</evidence>
<dbReference type="SMART" id="SM00733">
    <property type="entry name" value="Mterf"/>
    <property type="match status" value="5"/>
</dbReference>
<dbReference type="PANTHER" id="PTHR13068:SF46">
    <property type="entry name" value="OS03G0360600 PROTEIN"/>
    <property type="match status" value="1"/>
</dbReference>
<keyword evidence="5" id="KW-1185">Reference proteome</keyword>
<sequence length="331" mass="36976">MEEVLPFCSYRGLRQVPQIPTALLSRNTPPHRRRLRARLSQNTPITLPDKPARLSPPLPVLPTDAAPSTASFFHDKLLFLDSLGVDIFAAAAAHPGLASASLADLRAAAGFLRSLGLAAHEIRRACGMCPEILTVAPSDLAAAVAFLLREAGVQGRDLRHVIGRRPRLLVSDVASRLRPTLYFLQMLGVAPIARHTSLLSCSVEEKLIPRLDFLEEVGYSSRDARAMVRRFPQLFCYSIEENLRPKMEFFASEMRRELPELKEFPQYFSFSLPNRIRPRYLACKEIGASFPLPALLRPSNEQFNAQMEVRISSSLPLKRSPLWRGSLDADL</sequence>